<feature type="transmembrane region" description="Helical" evidence="8">
    <location>
        <begin position="7"/>
        <end position="26"/>
    </location>
</feature>
<gene>
    <name evidence="9" type="ORF">LZ496_08935</name>
</gene>
<comment type="similarity">
    <text evidence="7">Belongs to the glycosyltransferase 87 family.</text>
</comment>
<dbReference type="Proteomes" id="UP001203410">
    <property type="component" value="Unassembled WGS sequence"/>
</dbReference>
<name>A0ABT0RVP4_9SPHN</name>
<feature type="transmembrane region" description="Helical" evidence="8">
    <location>
        <begin position="222"/>
        <end position="249"/>
    </location>
</feature>
<feature type="transmembrane region" description="Helical" evidence="8">
    <location>
        <begin position="298"/>
        <end position="323"/>
    </location>
</feature>
<evidence type="ECO:0000256" key="5">
    <source>
        <dbReference type="ARBA" id="ARBA00022989"/>
    </source>
</evidence>
<feature type="transmembrane region" description="Helical" evidence="8">
    <location>
        <begin position="153"/>
        <end position="173"/>
    </location>
</feature>
<evidence type="ECO:0000256" key="2">
    <source>
        <dbReference type="ARBA" id="ARBA00022475"/>
    </source>
</evidence>
<keyword evidence="3" id="KW-0808">Transferase</keyword>
<evidence type="ECO:0000256" key="4">
    <source>
        <dbReference type="ARBA" id="ARBA00022692"/>
    </source>
</evidence>
<keyword evidence="10" id="KW-1185">Reference proteome</keyword>
<dbReference type="EMBL" id="JAMGBA010000002">
    <property type="protein sequence ID" value="MCL6698903.1"/>
    <property type="molecule type" value="Genomic_DNA"/>
</dbReference>
<comment type="subcellular location">
    <subcellularLocation>
        <location evidence="1">Cell membrane</location>
        <topology evidence="1">Multi-pass membrane protein</topology>
    </subcellularLocation>
</comment>
<comment type="caution">
    <text evidence="9">The sequence shown here is derived from an EMBL/GenBank/DDBJ whole genome shotgun (WGS) entry which is preliminary data.</text>
</comment>
<dbReference type="Pfam" id="PF09594">
    <property type="entry name" value="GT87"/>
    <property type="match status" value="1"/>
</dbReference>
<evidence type="ECO:0000256" key="7">
    <source>
        <dbReference type="ARBA" id="ARBA00024033"/>
    </source>
</evidence>
<reference evidence="9 10" key="1">
    <citation type="submission" date="2022-05" db="EMBL/GenBank/DDBJ databases">
        <authorList>
            <person name="Jo J.-H."/>
            <person name="Im W.-T."/>
        </authorList>
    </citation>
    <scope>NUCLEOTIDE SEQUENCE [LARGE SCALE GENOMIC DNA]</scope>
    <source>
        <strain evidence="9 10">NSE70-1</strain>
    </source>
</reference>
<proteinExistence type="inferred from homology"/>
<organism evidence="9 10">
    <name type="scientific">Sphingomonas caseinilyticus</name>
    <dbReference type="NCBI Taxonomy" id="2908205"/>
    <lineage>
        <taxon>Bacteria</taxon>
        <taxon>Pseudomonadati</taxon>
        <taxon>Pseudomonadota</taxon>
        <taxon>Alphaproteobacteria</taxon>
        <taxon>Sphingomonadales</taxon>
        <taxon>Sphingomonadaceae</taxon>
        <taxon>Sphingomonas</taxon>
    </lineage>
</organism>
<feature type="transmembrane region" description="Helical" evidence="8">
    <location>
        <begin position="180"/>
        <end position="202"/>
    </location>
</feature>
<keyword evidence="6 8" id="KW-0472">Membrane</keyword>
<sequence length="338" mass="37374">MQQNRSVAIQIWIIGALAPAALFFVGDFGKHDFALLWAAAKLLLSGNAESIYSPGLAQVLADGWDWGAAAVFPYPPHALFFFLPFALVPYIPAYLVWNAATAAFFVWTARPFLPERFPPVLTILTPAALTCFDFGQTGFLMGGLWFMAFRGKWWAVAFLTFKPHLGFLSILSLRGRKSLMLVVALSLALVVASGIFLGWRLWPAFIEQAIGHGERVGSTKRWLFAGVAPAMAYGFVGWVPFALAGALMLARKVNIFTAATASFLISPFGFHYDMTVASLGFGVLIFNSWNRMPMHHRIPIALGFLSPAIALVGAWWIPPLLLWSLWTQIKYDFEPPSR</sequence>
<evidence type="ECO:0000256" key="3">
    <source>
        <dbReference type="ARBA" id="ARBA00022679"/>
    </source>
</evidence>
<keyword evidence="4 8" id="KW-0812">Transmembrane</keyword>
<accession>A0ABT0RVP4</accession>
<dbReference type="RefSeq" id="WP_249904287.1">
    <property type="nucleotide sequence ID" value="NZ_JAMGBA010000002.1"/>
</dbReference>
<evidence type="ECO:0000256" key="8">
    <source>
        <dbReference type="SAM" id="Phobius"/>
    </source>
</evidence>
<evidence type="ECO:0000256" key="1">
    <source>
        <dbReference type="ARBA" id="ARBA00004651"/>
    </source>
</evidence>
<feature type="transmembrane region" description="Helical" evidence="8">
    <location>
        <begin position="261"/>
        <end position="286"/>
    </location>
</feature>
<feature type="transmembrane region" description="Helical" evidence="8">
    <location>
        <begin position="81"/>
        <end position="108"/>
    </location>
</feature>
<dbReference type="InterPro" id="IPR018584">
    <property type="entry name" value="GT87"/>
</dbReference>
<evidence type="ECO:0000313" key="10">
    <source>
        <dbReference type="Proteomes" id="UP001203410"/>
    </source>
</evidence>
<evidence type="ECO:0000256" key="6">
    <source>
        <dbReference type="ARBA" id="ARBA00023136"/>
    </source>
</evidence>
<protein>
    <submittedName>
        <fullName evidence="9">DUF2029 domain-containing protein</fullName>
    </submittedName>
</protein>
<keyword evidence="5 8" id="KW-1133">Transmembrane helix</keyword>
<feature type="transmembrane region" description="Helical" evidence="8">
    <location>
        <begin position="120"/>
        <end position="147"/>
    </location>
</feature>
<keyword evidence="2" id="KW-1003">Cell membrane</keyword>
<evidence type="ECO:0000313" key="9">
    <source>
        <dbReference type="EMBL" id="MCL6698903.1"/>
    </source>
</evidence>